<dbReference type="OrthoDB" id="3221808at2759"/>
<evidence type="ECO:0000256" key="1">
    <source>
        <dbReference type="SAM" id="MobiDB-lite"/>
    </source>
</evidence>
<accession>A0A9P5JZP9</accession>
<name>A0A9P5JZP9_9AGAM</name>
<evidence type="ECO:0000313" key="2">
    <source>
        <dbReference type="EMBL" id="KAF8471359.1"/>
    </source>
</evidence>
<organism evidence="2 3">
    <name type="scientific">Russula ochroleuca</name>
    <dbReference type="NCBI Taxonomy" id="152965"/>
    <lineage>
        <taxon>Eukaryota</taxon>
        <taxon>Fungi</taxon>
        <taxon>Dikarya</taxon>
        <taxon>Basidiomycota</taxon>
        <taxon>Agaricomycotina</taxon>
        <taxon>Agaricomycetes</taxon>
        <taxon>Russulales</taxon>
        <taxon>Russulaceae</taxon>
        <taxon>Russula</taxon>
    </lineage>
</organism>
<comment type="caution">
    <text evidence="2">The sequence shown here is derived from an EMBL/GenBank/DDBJ whole genome shotgun (WGS) entry which is preliminary data.</text>
</comment>
<evidence type="ECO:0000313" key="3">
    <source>
        <dbReference type="Proteomes" id="UP000759537"/>
    </source>
</evidence>
<dbReference type="AlphaFoldDB" id="A0A9P5JZP9"/>
<dbReference type="Proteomes" id="UP000759537">
    <property type="component" value="Unassembled WGS sequence"/>
</dbReference>
<reference evidence="2" key="1">
    <citation type="submission" date="2019-10" db="EMBL/GenBank/DDBJ databases">
        <authorList>
            <consortium name="DOE Joint Genome Institute"/>
            <person name="Kuo A."/>
            <person name="Miyauchi S."/>
            <person name="Kiss E."/>
            <person name="Drula E."/>
            <person name="Kohler A."/>
            <person name="Sanchez-Garcia M."/>
            <person name="Andreopoulos B."/>
            <person name="Barry K.W."/>
            <person name="Bonito G."/>
            <person name="Buee M."/>
            <person name="Carver A."/>
            <person name="Chen C."/>
            <person name="Cichocki N."/>
            <person name="Clum A."/>
            <person name="Culley D."/>
            <person name="Crous P.W."/>
            <person name="Fauchery L."/>
            <person name="Girlanda M."/>
            <person name="Hayes R."/>
            <person name="Keri Z."/>
            <person name="LaButti K."/>
            <person name="Lipzen A."/>
            <person name="Lombard V."/>
            <person name="Magnuson J."/>
            <person name="Maillard F."/>
            <person name="Morin E."/>
            <person name="Murat C."/>
            <person name="Nolan M."/>
            <person name="Ohm R."/>
            <person name="Pangilinan J."/>
            <person name="Pereira M."/>
            <person name="Perotto S."/>
            <person name="Peter M."/>
            <person name="Riley R."/>
            <person name="Sitrit Y."/>
            <person name="Stielow B."/>
            <person name="Szollosi G."/>
            <person name="Zifcakova L."/>
            <person name="Stursova M."/>
            <person name="Spatafora J.W."/>
            <person name="Tedersoo L."/>
            <person name="Vaario L.-M."/>
            <person name="Yamada A."/>
            <person name="Yan M."/>
            <person name="Wang P."/>
            <person name="Xu J."/>
            <person name="Bruns T."/>
            <person name="Baldrian P."/>
            <person name="Vilgalys R."/>
            <person name="Henrissat B."/>
            <person name="Grigoriev I.V."/>
            <person name="Hibbett D."/>
            <person name="Nagy L.G."/>
            <person name="Martin F.M."/>
        </authorList>
    </citation>
    <scope>NUCLEOTIDE SEQUENCE</scope>
    <source>
        <strain evidence="2">Prilba</strain>
    </source>
</reference>
<protein>
    <submittedName>
        <fullName evidence="2">Uncharacterized protein</fullName>
    </submittedName>
</protein>
<sequence>MSQVASRLGDLESGNGSGNAHFDRPRLSFQTPRGGLHYRDSSGQLFSMYSKFAEEEDNKMTERWQKDADVILIFVSPCVRIYTRIGIKWPLPCHILWKATSRRVPSCLARKQTLVKVRLRSIPSPGLSLRSSSLGPRRHLSCFHPFSAIRLPQSPFHP</sequence>
<gene>
    <name evidence="2" type="ORF">DFH94DRAFT_200560</name>
</gene>
<feature type="region of interest" description="Disordered" evidence="1">
    <location>
        <begin position="1"/>
        <end position="26"/>
    </location>
</feature>
<reference evidence="2" key="2">
    <citation type="journal article" date="2020" name="Nat. Commun.">
        <title>Large-scale genome sequencing of mycorrhizal fungi provides insights into the early evolution of symbiotic traits.</title>
        <authorList>
            <person name="Miyauchi S."/>
            <person name="Kiss E."/>
            <person name="Kuo A."/>
            <person name="Drula E."/>
            <person name="Kohler A."/>
            <person name="Sanchez-Garcia M."/>
            <person name="Morin E."/>
            <person name="Andreopoulos B."/>
            <person name="Barry K.W."/>
            <person name="Bonito G."/>
            <person name="Buee M."/>
            <person name="Carver A."/>
            <person name="Chen C."/>
            <person name="Cichocki N."/>
            <person name="Clum A."/>
            <person name="Culley D."/>
            <person name="Crous P.W."/>
            <person name="Fauchery L."/>
            <person name="Girlanda M."/>
            <person name="Hayes R.D."/>
            <person name="Keri Z."/>
            <person name="LaButti K."/>
            <person name="Lipzen A."/>
            <person name="Lombard V."/>
            <person name="Magnuson J."/>
            <person name="Maillard F."/>
            <person name="Murat C."/>
            <person name="Nolan M."/>
            <person name="Ohm R.A."/>
            <person name="Pangilinan J."/>
            <person name="Pereira M.F."/>
            <person name="Perotto S."/>
            <person name="Peter M."/>
            <person name="Pfister S."/>
            <person name="Riley R."/>
            <person name="Sitrit Y."/>
            <person name="Stielow J.B."/>
            <person name="Szollosi G."/>
            <person name="Zifcakova L."/>
            <person name="Stursova M."/>
            <person name="Spatafora J.W."/>
            <person name="Tedersoo L."/>
            <person name="Vaario L.M."/>
            <person name="Yamada A."/>
            <person name="Yan M."/>
            <person name="Wang P."/>
            <person name="Xu J."/>
            <person name="Bruns T."/>
            <person name="Baldrian P."/>
            <person name="Vilgalys R."/>
            <person name="Dunand C."/>
            <person name="Henrissat B."/>
            <person name="Grigoriev I.V."/>
            <person name="Hibbett D."/>
            <person name="Nagy L.G."/>
            <person name="Martin F.M."/>
        </authorList>
    </citation>
    <scope>NUCLEOTIDE SEQUENCE</scope>
    <source>
        <strain evidence="2">Prilba</strain>
    </source>
</reference>
<dbReference type="EMBL" id="WHVB01000023">
    <property type="protein sequence ID" value="KAF8471359.1"/>
    <property type="molecule type" value="Genomic_DNA"/>
</dbReference>
<proteinExistence type="predicted"/>
<keyword evidence="3" id="KW-1185">Reference proteome</keyword>